<protein>
    <submittedName>
        <fullName evidence="6">Amino acid ABC transporter substrate-binding protein</fullName>
    </submittedName>
</protein>
<dbReference type="RefSeq" id="WP_114510794.1">
    <property type="nucleotide sequence ID" value="NZ_QPMK01000006.1"/>
</dbReference>
<name>A0A369TLK5_9RHOB</name>
<evidence type="ECO:0000259" key="5">
    <source>
        <dbReference type="SMART" id="SM00062"/>
    </source>
</evidence>
<feature type="signal peptide" evidence="4">
    <location>
        <begin position="1"/>
        <end position="22"/>
    </location>
</feature>
<evidence type="ECO:0000313" key="7">
    <source>
        <dbReference type="Proteomes" id="UP000253977"/>
    </source>
</evidence>
<sequence length="338" mass="35611">MKKTAIFGALTVAGLAAGAAGAATLDDVKARGVLNCGVTTGLVGFAAPDANGEWNGFDVGVCRAVAAAVLGDPTAVEFVPTTGKTRFTALSSGEIDLLARNTTWTFSRDVDLKFEFVGVNYYDGQGFMVPKALGVSSAKELSGATVCIQTGTTTELNLADYFRKNNMDYQPVPIETNAEAQQQYLAGACDVYTTDASGLAATRAAFENPGDHVVLPEIISKEPLGPLVRHGDNDWGDIARWTLNALIAAEEYGITSANAEEMAQGTDSPEINRILGTEGNLGEMLGLDADWAKRAILAGGNYGELFEKNIGENTPIGLSRGLNAQWTDGGLLYSPPFR</sequence>
<feature type="chain" id="PRO_5016959356" evidence="4">
    <location>
        <begin position="23"/>
        <end position="338"/>
    </location>
</feature>
<dbReference type="InterPro" id="IPR051455">
    <property type="entry name" value="Bact_solute-bind_prot3"/>
</dbReference>
<dbReference type="SMART" id="SM00062">
    <property type="entry name" value="PBPb"/>
    <property type="match status" value="1"/>
</dbReference>
<accession>A0A369TLK5</accession>
<dbReference type="Gene3D" id="3.40.190.10">
    <property type="entry name" value="Periplasmic binding protein-like II"/>
    <property type="match status" value="2"/>
</dbReference>
<dbReference type="Proteomes" id="UP000253977">
    <property type="component" value="Unassembled WGS sequence"/>
</dbReference>
<dbReference type="SUPFAM" id="SSF53850">
    <property type="entry name" value="Periplasmic binding protein-like II"/>
    <property type="match status" value="1"/>
</dbReference>
<dbReference type="CDD" id="cd13692">
    <property type="entry name" value="PBP2_BztA"/>
    <property type="match status" value="1"/>
</dbReference>
<dbReference type="InterPro" id="IPR001638">
    <property type="entry name" value="Solute-binding_3/MltF_N"/>
</dbReference>
<evidence type="ECO:0000256" key="1">
    <source>
        <dbReference type="ARBA" id="ARBA00010333"/>
    </source>
</evidence>
<dbReference type="Pfam" id="PF00497">
    <property type="entry name" value="SBP_bac_3"/>
    <property type="match status" value="1"/>
</dbReference>
<comment type="caution">
    <text evidence="6">The sequence shown here is derived from an EMBL/GenBank/DDBJ whole genome shotgun (WGS) entry which is preliminary data.</text>
</comment>
<dbReference type="PANTHER" id="PTHR30085">
    <property type="entry name" value="AMINO ACID ABC TRANSPORTER PERMEASE"/>
    <property type="match status" value="1"/>
</dbReference>
<gene>
    <name evidence="6" type="ORF">DU478_09850</name>
</gene>
<evidence type="ECO:0000256" key="3">
    <source>
        <dbReference type="ARBA" id="ARBA00022729"/>
    </source>
</evidence>
<dbReference type="GO" id="GO:0006865">
    <property type="term" value="P:amino acid transport"/>
    <property type="evidence" value="ECO:0007669"/>
    <property type="project" value="TreeGrafter"/>
</dbReference>
<reference evidence="6 7" key="1">
    <citation type="submission" date="2018-07" db="EMBL/GenBank/DDBJ databases">
        <title>Thalassococcus profundi sp. nov., a marine bacterium isolated from deep seawater of Okinawa Trough.</title>
        <authorList>
            <person name="Yu M."/>
        </authorList>
    </citation>
    <scope>NUCLEOTIDE SEQUENCE [LARGE SCALE GENOMIC DNA]</scope>
    <source>
        <strain evidence="6 7">WRAS1</strain>
    </source>
</reference>
<evidence type="ECO:0000256" key="4">
    <source>
        <dbReference type="SAM" id="SignalP"/>
    </source>
</evidence>
<dbReference type="PANTHER" id="PTHR30085:SF7">
    <property type="entry name" value="AMINO-ACID ABC TRANSPORTER-BINDING PROTEIN YHDW-RELATED"/>
    <property type="match status" value="1"/>
</dbReference>
<dbReference type="AlphaFoldDB" id="A0A369TLK5"/>
<keyword evidence="7" id="KW-1185">Reference proteome</keyword>
<evidence type="ECO:0000313" key="6">
    <source>
        <dbReference type="EMBL" id="RDD66221.1"/>
    </source>
</evidence>
<comment type="similarity">
    <text evidence="1">Belongs to the bacterial solute-binding protein 3 family.</text>
</comment>
<feature type="domain" description="Solute-binding protein family 3/N-terminal" evidence="5">
    <location>
        <begin position="33"/>
        <end position="262"/>
    </location>
</feature>
<organism evidence="6 7">
    <name type="scientific">Thalassococcus profundi</name>
    <dbReference type="NCBI Taxonomy" id="2282382"/>
    <lineage>
        <taxon>Bacteria</taxon>
        <taxon>Pseudomonadati</taxon>
        <taxon>Pseudomonadota</taxon>
        <taxon>Alphaproteobacteria</taxon>
        <taxon>Rhodobacterales</taxon>
        <taxon>Roseobacteraceae</taxon>
        <taxon>Thalassococcus</taxon>
    </lineage>
</organism>
<dbReference type="EMBL" id="QPMK01000006">
    <property type="protein sequence ID" value="RDD66221.1"/>
    <property type="molecule type" value="Genomic_DNA"/>
</dbReference>
<evidence type="ECO:0000256" key="2">
    <source>
        <dbReference type="ARBA" id="ARBA00022448"/>
    </source>
</evidence>
<proteinExistence type="inferred from homology"/>
<keyword evidence="3 4" id="KW-0732">Signal</keyword>
<dbReference type="OrthoDB" id="9777941at2"/>
<keyword evidence="2" id="KW-0813">Transport</keyword>